<proteinExistence type="predicted"/>
<evidence type="ECO:0000313" key="3">
    <source>
        <dbReference type="Proteomes" id="UP001066276"/>
    </source>
</evidence>
<name>A0AAV7KNZ3_PLEWA</name>
<comment type="caution">
    <text evidence="2">The sequence shown here is derived from an EMBL/GenBank/DDBJ whole genome shotgun (WGS) entry which is preliminary data.</text>
</comment>
<sequence>MRQRGGDEGIASCHNGRDKTPTKRGGKTRDMRRSQLRPRRDVARSRTSLLTQSNTPAIEEGRECGREGVEGKKPT</sequence>
<feature type="compositionally biased region" description="Basic and acidic residues" evidence="1">
    <location>
        <begin position="59"/>
        <end position="75"/>
    </location>
</feature>
<feature type="region of interest" description="Disordered" evidence="1">
    <location>
        <begin position="1"/>
        <end position="75"/>
    </location>
</feature>
<keyword evidence="3" id="KW-1185">Reference proteome</keyword>
<dbReference type="Proteomes" id="UP001066276">
    <property type="component" value="Chromosome 12"/>
</dbReference>
<reference evidence="2" key="1">
    <citation type="journal article" date="2022" name="bioRxiv">
        <title>Sequencing and chromosome-scale assembly of the giantPleurodeles waltlgenome.</title>
        <authorList>
            <person name="Brown T."/>
            <person name="Elewa A."/>
            <person name="Iarovenko S."/>
            <person name="Subramanian E."/>
            <person name="Araus A.J."/>
            <person name="Petzold A."/>
            <person name="Susuki M."/>
            <person name="Suzuki K.-i.T."/>
            <person name="Hayashi T."/>
            <person name="Toyoda A."/>
            <person name="Oliveira C."/>
            <person name="Osipova E."/>
            <person name="Leigh N.D."/>
            <person name="Simon A."/>
            <person name="Yun M.H."/>
        </authorList>
    </citation>
    <scope>NUCLEOTIDE SEQUENCE</scope>
    <source>
        <strain evidence="2">20211129_DDA</strain>
        <tissue evidence="2">Liver</tissue>
    </source>
</reference>
<dbReference type="AlphaFoldDB" id="A0AAV7KNZ3"/>
<gene>
    <name evidence="2" type="ORF">NDU88_001213</name>
</gene>
<evidence type="ECO:0000313" key="2">
    <source>
        <dbReference type="EMBL" id="KAJ1081026.1"/>
    </source>
</evidence>
<evidence type="ECO:0000256" key="1">
    <source>
        <dbReference type="SAM" id="MobiDB-lite"/>
    </source>
</evidence>
<feature type="compositionally biased region" description="Polar residues" evidence="1">
    <location>
        <begin position="45"/>
        <end position="56"/>
    </location>
</feature>
<feature type="compositionally biased region" description="Basic and acidic residues" evidence="1">
    <location>
        <begin position="15"/>
        <end position="44"/>
    </location>
</feature>
<organism evidence="2 3">
    <name type="scientific">Pleurodeles waltl</name>
    <name type="common">Iberian ribbed newt</name>
    <dbReference type="NCBI Taxonomy" id="8319"/>
    <lineage>
        <taxon>Eukaryota</taxon>
        <taxon>Metazoa</taxon>
        <taxon>Chordata</taxon>
        <taxon>Craniata</taxon>
        <taxon>Vertebrata</taxon>
        <taxon>Euteleostomi</taxon>
        <taxon>Amphibia</taxon>
        <taxon>Batrachia</taxon>
        <taxon>Caudata</taxon>
        <taxon>Salamandroidea</taxon>
        <taxon>Salamandridae</taxon>
        <taxon>Pleurodelinae</taxon>
        <taxon>Pleurodeles</taxon>
    </lineage>
</organism>
<protein>
    <submittedName>
        <fullName evidence="2">Uncharacterized protein</fullName>
    </submittedName>
</protein>
<accession>A0AAV7KNZ3</accession>
<dbReference type="EMBL" id="JANPWB010000016">
    <property type="protein sequence ID" value="KAJ1081026.1"/>
    <property type="molecule type" value="Genomic_DNA"/>
</dbReference>